<dbReference type="Pfam" id="PF00018">
    <property type="entry name" value="SH3_1"/>
    <property type="match status" value="1"/>
</dbReference>
<dbReference type="SMART" id="SM00326">
    <property type="entry name" value="SH3"/>
    <property type="match status" value="1"/>
</dbReference>
<feature type="region of interest" description="Disordered" evidence="3">
    <location>
        <begin position="104"/>
        <end position="139"/>
    </location>
</feature>
<organism evidence="5 6">
    <name type="scientific">Dreissena polymorpha</name>
    <name type="common">Zebra mussel</name>
    <name type="synonym">Mytilus polymorpha</name>
    <dbReference type="NCBI Taxonomy" id="45954"/>
    <lineage>
        <taxon>Eukaryota</taxon>
        <taxon>Metazoa</taxon>
        <taxon>Spiralia</taxon>
        <taxon>Lophotrochozoa</taxon>
        <taxon>Mollusca</taxon>
        <taxon>Bivalvia</taxon>
        <taxon>Autobranchia</taxon>
        <taxon>Heteroconchia</taxon>
        <taxon>Euheterodonta</taxon>
        <taxon>Imparidentia</taxon>
        <taxon>Neoheterodontei</taxon>
        <taxon>Myida</taxon>
        <taxon>Dreissenoidea</taxon>
        <taxon>Dreissenidae</taxon>
        <taxon>Dreissena</taxon>
    </lineage>
</organism>
<keyword evidence="6" id="KW-1185">Reference proteome</keyword>
<dbReference type="EMBL" id="JAIWYP010000013">
    <property type="protein sequence ID" value="KAH3717620.1"/>
    <property type="molecule type" value="Genomic_DNA"/>
</dbReference>
<gene>
    <name evidence="5" type="ORF">DPMN_060413</name>
</gene>
<dbReference type="Pfam" id="PF09431">
    <property type="entry name" value="SPIN90_LRD"/>
    <property type="match status" value="1"/>
</dbReference>
<dbReference type="InterPro" id="IPR018556">
    <property type="entry name" value="SPIN90/Ldb17_LRD"/>
</dbReference>
<dbReference type="InterPro" id="IPR036028">
    <property type="entry name" value="SH3-like_dom_sf"/>
</dbReference>
<dbReference type="InterPro" id="IPR030125">
    <property type="entry name" value="SPIN90/Ldb17"/>
</dbReference>
<proteinExistence type="predicted"/>
<reference evidence="5" key="1">
    <citation type="journal article" date="2019" name="bioRxiv">
        <title>The Genome of the Zebra Mussel, Dreissena polymorpha: A Resource for Invasive Species Research.</title>
        <authorList>
            <person name="McCartney M.A."/>
            <person name="Auch B."/>
            <person name="Kono T."/>
            <person name="Mallez S."/>
            <person name="Zhang Y."/>
            <person name="Obille A."/>
            <person name="Becker A."/>
            <person name="Abrahante J.E."/>
            <person name="Garbe J."/>
            <person name="Badalamenti J.P."/>
            <person name="Herman A."/>
            <person name="Mangelson H."/>
            <person name="Liachko I."/>
            <person name="Sullivan S."/>
            <person name="Sone E.D."/>
            <person name="Koren S."/>
            <person name="Silverstein K.A.T."/>
            <person name="Beckman K.B."/>
            <person name="Gohl D.M."/>
        </authorList>
    </citation>
    <scope>NUCLEOTIDE SEQUENCE</scope>
    <source>
        <strain evidence="5">Duluth1</strain>
        <tissue evidence="5">Whole animal</tissue>
    </source>
</reference>
<dbReference type="GO" id="GO:0071933">
    <property type="term" value="F:Arp2/3 complex binding"/>
    <property type="evidence" value="ECO:0007669"/>
    <property type="project" value="TreeGrafter"/>
</dbReference>
<sequence length="639" mass="72308">MYRALYDYKTDVNKYLSFQTGDQFTVLDTSQQDWYLAQNGFGEVGYIPKNYVVKDVVELAEILKSIDRALEMIHYEASSKGGQYTHIQRENLKKLTEHRQNVLHNSQAGHEEVVQPKRQSVKRSAPPPPTSVNEIKTQEGGQLLNTDVSARVTEHEHKEQTNNSTKHNTFSHFVSTSQNLDTVKDNLDMNVKSAVDSIDTATSPFPSPSKLKTDGILCGGGMVVDENVEISGHLGSTLIEEVRKSTGISYKKSCVAVETVLRMISEHVPEIASVINRIYKTTEESVVKAAVSAEEASSDYEHLCELFSQLTACKDDSQQRSWALHEDEGTISTCLLDMLSILENAKPSVSLRALASDSYENIHHLVQYYQMETRLKLRLLLLQVFGAMCTLDKQGPVITLLLCSVLTTELAKELQLNIEDCQRSSYVALLLSMIFSTGEPVPASLHEHLNSEFVQFLFNNIENPASGEHEDQLSDLLVNLVLAFNLHFHVPSKNLVLQVMEEKKTVKVFTEKILLLFNRDEDPVSLSEDTSSPCNSVMKMLQDMYSLPATSCILYTNDAKVLIDIILRHVIDLSPGDQNRSAHLKLMRLYLENADYSETRHRYSELKECLHRIHTEETEMEDDKHTVEYIFRKLNMLND</sequence>
<dbReference type="PANTHER" id="PTHR13357">
    <property type="entry name" value="SH3 ADAPTER PROTEIN SPIN90 NCK INTERACTING PROTEIN WITH SH3 DOMAIN"/>
    <property type="match status" value="1"/>
</dbReference>
<dbReference type="GO" id="GO:0006897">
    <property type="term" value="P:endocytosis"/>
    <property type="evidence" value="ECO:0007669"/>
    <property type="project" value="TreeGrafter"/>
</dbReference>
<evidence type="ECO:0000259" key="4">
    <source>
        <dbReference type="PROSITE" id="PS50002"/>
    </source>
</evidence>
<name>A0A9D4HFW1_DREPO</name>
<protein>
    <recommendedName>
        <fullName evidence="4">SH3 domain-containing protein</fullName>
    </recommendedName>
</protein>
<dbReference type="InterPro" id="IPR001452">
    <property type="entry name" value="SH3_domain"/>
</dbReference>
<evidence type="ECO:0000256" key="1">
    <source>
        <dbReference type="ARBA" id="ARBA00022443"/>
    </source>
</evidence>
<evidence type="ECO:0000256" key="3">
    <source>
        <dbReference type="SAM" id="MobiDB-lite"/>
    </source>
</evidence>
<comment type="caution">
    <text evidence="5">The sequence shown here is derived from an EMBL/GenBank/DDBJ whole genome shotgun (WGS) entry which is preliminary data.</text>
</comment>
<evidence type="ECO:0000256" key="2">
    <source>
        <dbReference type="PROSITE-ProRule" id="PRU00192"/>
    </source>
</evidence>
<evidence type="ECO:0000313" key="6">
    <source>
        <dbReference type="Proteomes" id="UP000828390"/>
    </source>
</evidence>
<dbReference type="SUPFAM" id="SSF50044">
    <property type="entry name" value="SH3-domain"/>
    <property type="match status" value="1"/>
</dbReference>
<dbReference type="Gene3D" id="2.30.30.40">
    <property type="entry name" value="SH3 Domains"/>
    <property type="match status" value="1"/>
</dbReference>
<dbReference type="Proteomes" id="UP000828390">
    <property type="component" value="Unassembled WGS sequence"/>
</dbReference>
<accession>A0A9D4HFW1</accession>
<reference evidence="5" key="2">
    <citation type="submission" date="2020-11" db="EMBL/GenBank/DDBJ databases">
        <authorList>
            <person name="McCartney M.A."/>
            <person name="Auch B."/>
            <person name="Kono T."/>
            <person name="Mallez S."/>
            <person name="Becker A."/>
            <person name="Gohl D.M."/>
            <person name="Silverstein K.A.T."/>
            <person name="Koren S."/>
            <person name="Bechman K.B."/>
            <person name="Herman A."/>
            <person name="Abrahante J.E."/>
            <person name="Garbe J."/>
        </authorList>
    </citation>
    <scope>NUCLEOTIDE SEQUENCE</scope>
    <source>
        <strain evidence="5">Duluth1</strain>
        <tissue evidence="5">Whole animal</tissue>
    </source>
</reference>
<keyword evidence="1 2" id="KW-0728">SH3 domain</keyword>
<dbReference type="PROSITE" id="PS50002">
    <property type="entry name" value="SH3"/>
    <property type="match status" value="1"/>
</dbReference>
<dbReference type="AlphaFoldDB" id="A0A9D4HFW1"/>
<dbReference type="OrthoDB" id="445362at2759"/>
<dbReference type="PANTHER" id="PTHR13357:SF1">
    <property type="entry name" value="NCK-INTERACTING PROTEIN WITH SH3 DOMAIN"/>
    <property type="match status" value="1"/>
</dbReference>
<feature type="domain" description="SH3" evidence="4">
    <location>
        <begin position="1"/>
        <end position="57"/>
    </location>
</feature>
<evidence type="ECO:0000313" key="5">
    <source>
        <dbReference type="EMBL" id="KAH3717620.1"/>
    </source>
</evidence>